<organism evidence="6 7">
    <name type="scientific">Alcanivorax nanhaiticus</name>
    <dbReference type="NCBI Taxonomy" id="1177154"/>
    <lineage>
        <taxon>Bacteria</taxon>
        <taxon>Pseudomonadati</taxon>
        <taxon>Pseudomonadota</taxon>
        <taxon>Gammaproteobacteria</taxon>
        <taxon>Oceanospirillales</taxon>
        <taxon>Alcanivoracaceae</taxon>
        <taxon>Alcanivorax</taxon>
    </lineage>
</organism>
<keyword evidence="4" id="KW-0732">Signal</keyword>
<dbReference type="InterPro" id="IPR010706">
    <property type="entry name" value="Fatty_acid_cis-trans_isomerase"/>
</dbReference>
<dbReference type="Pfam" id="PF06934">
    <property type="entry name" value="CTI"/>
    <property type="match status" value="1"/>
</dbReference>
<protein>
    <submittedName>
        <fullName evidence="6">Esterified fatty acid cis/trans isomerase family protein</fullName>
    </submittedName>
</protein>
<dbReference type="GO" id="GO:0016853">
    <property type="term" value="F:isomerase activity"/>
    <property type="evidence" value="ECO:0007669"/>
    <property type="project" value="UniProtKB-KW"/>
</dbReference>
<sequence length="771" mass="88598">MRRAKQWITLTTLLLGTAGFAMAASPSYQKDIRPIFDNKCLACHGCYDAPCQLKMESADGLDRGASQIPVYNGGREESISPTRLGTDAQTTAQWREKGFYSVLDSAYGMRGSLLYKMLVLGHEHDFAANEKLPEKIQLGLSRENTCPNPEEFADYADDHPMEGMPLAVTGLTDQEFDTLQRWMRGGATIETETINLSGSEQQQIQHWEAMLNQQDDRSALVARWLYEHLYLAHLYFGEEEGQRPDHFFTLERSTTPPGEPIEPVKTVRPNDEPSHPFWYRLRPVAGTLVHKTHITFALNPDKLARTKKQFFSTDWKLESLPGYSYEERSNPFITFAAIPAEARYQFMLDNAEYFVRTFIRGPVCRGQIATDVIRDQFWAVFQDPEHDLFITDKEYQAKVSPLLGLPGKDADLLEAGSAWLKYSGERNDYLRARQAAYAKAEPAGPGWESIWAGEGHNQNALLTILRNHDNASVRKGLLGDYPLTTWVMDYPLFERTYYNLVVNFNVFGSVSHQAQTRLYFDLIRNGAEQNFLRYLPRELRKPVINHWYQDGGKIRLKISYASIDTQHPTAIPFTTSTPVNEFNAELITRFANLNARPDPINRCDSEHCARKQVEPWRQQADSGVSKLASRRMTNLPAIRLLPEVTMLRVENDTGEQEIYTLFRNRMHSNVAFMFNEDGRYQPELDTLTLYPGVLASYPNFMFNLKLSELDDFVARMNAVEDEEDFTQVVDDYGIRRTHPHFWDYFHALTLYMEQHEPTQAGVLDMNRYQNL</sequence>
<dbReference type="GO" id="GO:0020037">
    <property type="term" value="F:heme binding"/>
    <property type="evidence" value="ECO:0007669"/>
    <property type="project" value="InterPro"/>
</dbReference>
<dbReference type="OrthoDB" id="9809746at2"/>
<feature type="chain" id="PRO_5001917611" evidence="4">
    <location>
        <begin position="24"/>
        <end position="771"/>
    </location>
</feature>
<accession>A0A095SEZ0</accession>
<reference evidence="6 7" key="1">
    <citation type="submission" date="2012-09" db="EMBL/GenBank/DDBJ databases">
        <title>Genome Sequence of alkane-degrading Bacterium Alcanivorax sp. 19-m-6.</title>
        <authorList>
            <person name="Lai Q."/>
            <person name="Shao Z."/>
        </authorList>
    </citation>
    <scope>NUCLEOTIDE SEQUENCE [LARGE SCALE GENOMIC DNA]</scope>
    <source>
        <strain evidence="6 7">19-m-6</strain>
    </source>
</reference>
<evidence type="ECO:0000313" key="6">
    <source>
        <dbReference type="EMBL" id="KGD63176.1"/>
    </source>
</evidence>
<name>A0A095SEZ0_9GAMM</name>
<evidence type="ECO:0000256" key="2">
    <source>
        <dbReference type="ARBA" id="ARBA00023004"/>
    </source>
</evidence>
<evidence type="ECO:0000313" key="7">
    <source>
        <dbReference type="Proteomes" id="UP000029444"/>
    </source>
</evidence>
<dbReference type="GO" id="GO:0009055">
    <property type="term" value="F:electron transfer activity"/>
    <property type="evidence" value="ECO:0007669"/>
    <property type="project" value="InterPro"/>
</dbReference>
<dbReference type="InterPro" id="IPR009056">
    <property type="entry name" value="Cyt_c-like_dom"/>
</dbReference>
<dbReference type="EMBL" id="ARXV01000021">
    <property type="protein sequence ID" value="KGD63176.1"/>
    <property type="molecule type" value="Genomic_DNA"/>
</dbReference>
<dbReference type="GO" id="GO:0046872">
    <property type="term" value="F:metal ion binding"/>
    <property type="evidence" value="ECO:0007669"/>
    <property type="project" value="UniProtKB-KW"/>
</dbReference>
<dbReference type="PROSITE" id="PS51007">
    <property type="entry name" value="CYTC"/>
    <property type="match status" value="1"/>
</dbReference>
<dbReference type="STRING" id="1177154.Y5S_03555"/>
<dbReference type="eggNOG" id="ENOG502Z7N8">
    <property type="taxonomic scope" value="Bacteria"/>
</dbReference>
<evidence type="ECO:0000256" key="4">
    <source>
        <dbReference type="SAM" id="SignalP"/>
    </source>
</evidence>
<dbReference type="RefSeq" id="WP_035234999.1">
    <property type="nucleotide sequence ID" value="NZ_ARXV01000021.1"/>
</dbReference>
<keyword evidence="3" id="KW-0349">Heme</keyword>
<keyword evidence="2 3" id="KW-0408">Iron</keyword>
<keyword evidence="7" id="KW-1185">Reference proteome</keyword>
<comment type="caution">
    <text evidence="6">The sequence shown here is derived from an EMBL/GenBank/DDBJ whole genome shotgun (WGS) entry which is preliminary data.</text>
</comment>
<proteinExistence type="predicted"/>
<dbReference type="PATRIC" id="fig|1177154.3.peg.3564"/>
<dbReference type="Proteomes" id="UP000029444">
    <property type="component" value="Unassembled WGS sequence"/>
</dbReference>
<gene>
    <name evidence="6" type="ORF">Y5S_03555</name>
</gene>
<evidence type="ECO:0000256" key="1">
    <source>
        <dbReference type="ARBA" id="ARBA00022723"/>
    </source>
</evidence>
<keyword evidence="1 3" id="KW-0479">Metal-binding</keyword>
<feature type="domain" description="Cytochrome c" evidence="5">
    <location>
        <begin position="27"/>
        <end position="187"/>
    </location>
</feature>
<evidence type="ECO:0000256" key="3">
    <source>
        <dbReference type="PROSITE-ProRule" id="PRU00433"/>
    </source>
</evidence>
<keyword evidence="6" id="KW-0413">Isomerase</keyword>
<feature type="signal peptide" evidence="4">
    <location>
        <begin position="1"/>
        <end position="23"/>
    </location>
</feature>
<evidence type="ECO:0000259" key="5">
    <source>
        <dbReference type="PROSITE" id="PS51007"/>
    </source>
</evidence>
<dbReference type="AlphaFoldDB" id="A0A095SEZ0"/>